<keyword evidence="3" id="KW-1185">Reference proteome</keyword>
<name>A0A8J8NJJ2_HALGN</name>
<sequence length="197" mass="22061">MIAYLVASKFIFSMVSLKTVYGYGIVGKYILLIGSSAILYFMDTYITTKAALAVPVAPDMYYLNYFYLPLFDNALRVVGYVKSMLDVYQNATLGSLETMLSIGAILLIALVEPISDYSQLIQVFTSTAADYTWIPTGILYLYSVNVLSFNIIDFVGSVMIFHDQAPKYHIGTFLMSLKSFISMVMPSVIVQHQLFYA</sequence>
<feature type="transmembrane region" description="Helical" evidence="1">
    <location>
        <begin position="20"/>
        <end position="42"/>
    </location>
</feature>
<gene>
    <name evidence="2" type="ORF">FGO68_gene14139</name>
</gene>
<comment type="caution">
    <text evidence="2">The sequence shown here is derived from an EMBL/GenBank/DDBJ whole genome shotgun (WGS) entry which is preliminary data.</text>
</comment>
<accession>A0A8J8NJJ2</accession>
<dbReference type="AlphaFoldDB" id="A0A8J8NJJ2"/>
<organism evidence="2 3">
    <name type="scientific">Halteria grandinella</name>
    <dbReference type="NCBI Taxonomy" id="5974"/>
    <lineage>
        <taxon>Eukaryota</taxon>
        <taxon>Sar</taxon>
        <taxon>Alveolata</taxon>
        <taxon>Ciliophora</taxon>
        <taxon>Intramacronucleata</taxon>
        <taxon>Spirotrichea</taxon>
        <taxon>Stichotrichia</taxon>
        <taxon>Sporadotrichida</taxon>
        <taxon>Halteriidae</taxon>
        <taxon>Halteria</taxon>
    </lineage>
</organism>
<feature type="transmembrane region" description="Helical" evidence="1">
    <location>
        <begin position="139"/>
        <end position="161"/>
    </location>
</feature>
<keyword evidence="1" id="KW-0812">Transmembrane</keyword>
<feature type="transmembrane region" description="Helical" evidence="1">
    <location>
        <begin position="93"/>
        <end position="111"/>
    </location>
</feature>
<feature type="transmembrane region" description="Helical" evidence="1">
    <location>
        <begin position="173"/>
        <end position="194"/>
    </location>
</feature>
<evidence type="ECO:0000256" key="1">
    <source>
        <dbReference type="SAM" id="Phobius"/>
    </source>
</evidence>
<dbReference type="EMBL" id="RRYP01015167">
    <property type="protein sequence ID" value="TNV75630.1"/>
    <property type="molecule type" value="Genomic_DNA"/>
</dbReference>
<reference evidence="2" key="1">
    <citation type="submission" date="2019-06" db="EMBL/GenBank/DDBJ databases">
        <authorList>
            <person name="Zheng W."/>
        </authorList>
    </citation>
    <scope>NUCLEOTIDE SEQUENCE</scope>
    <source>
        <strain evidence="2">QDHG01</strain>
    </source>
</reference>
<proteinExistence type="predicted"/>
<evidence type="ECO:0000313" key="2">
    <source>
        <dbReference type="EMBL" id="TNV75630.1"/>
    </source>
</evidence>
<evidence type="ECO:0000313" key="3">
    <source>
        <dbReference type="Proteomes" id="UP000785679"/>
    </source>
</evidence>
<keyword evidence="1" id="KW-1133">Transmembrane helix</keyword>
<dbReference type="Proteomes" id="UP000785679">
    <property type="component" value="Unassembled WGS sequence"/>
</dbReference>
<protein>
    <submittedName>
        <fullName evidence="2">Uncharacterized protein</fullName>
    </submittedName>
</protein>
<keyword evidence="1" id="KW-0472">Membrane</keyword>